<keyword evidence="2" id="KW-1185">Reference proteome</keyword>
<accession>A0A1H3BSV7</accession>
<dbReference type="RefSeq" id="WP_089947965.1">
    <property type="nucleotide sequence ID" value="NZ_FNOI01000007.1"/>
</dbReference>
<gene>
    <name evidence="1" type="ORF">SAMN04488001_3244</name>
</gene>
<dbReference type="GO" id="GO:0004252">
    <property type="term" value="F:serine-type endopeptidase activity"/>
    <property type="evidence" value="ECO:0007669"/>
    <property type="project" value="InterPro"/>
</dbReference>
<name>A0A1H3BSV7_9RHOB</name>
<dbReference type="Gene3D" id="2.60.120.1290">
    <property type="match status" value="1"/>
</dbReference>
<dbReference type="STRING" id="670155.SAMN04488001_3244"/>
<proteinExistence type="predicted"/>
<evidence type="ECO:0008006" key="3">
    <source>
        <dbReference type="Google" id="ProtNLM"/>
    </source>
</evidence>
<organism evidence="1 2">
    <name type="scientific">Litoreibacter albidus</name>
    <dbReference type="NCBI Taxonomy" id="670155"/>
    <lineage>
        <taxon>Bacteria</taxon>
        <taxon>Pseudomonadati</taxon>
        <taxon>Pseudomonadota</taxon>
        <taxon>Alphaproteobacteria</taxon>
        <taxon>Rhodobacterales</taxon>
        <taxon>Roseobacteraceae</taxon>
        <taxon>Litoreibacter</taxon>
    </lineage>
</organism>
<dbReference type="Gene3D" id="3.40.50.200">
    <property type="entry name" value="Peptidase S8/S53 domain"/>
    <property type="match status" value="1"/>
</dbReference>
<dbReference type="OrthoDB" id="8010691at2"/>
<dbReference type="Proteomes" id="UP000199441">
    <property type="component" value="Unassembled WGS sequence"/>
</dbReference>
<dbReference type="SUPFAM" id="SSF52743">
    <property type="entry name" value="Subtilisin-like"/>
    <property type="match status" value="1"/>
</dbReference>
<reference evidence="2" key="1">
    <citation type="submission" date="2016-10" db="EMBL/GenBank/DDBJ databases">
        <authorList>
            <person name="Varghese N."/>
            <person name="Submissions S."/>
        </authorList>
    </citation>
    <scope>NUCLEOTIDE SEQUENCE [LARGE SCALE GENOMIC DNA]</scope>
    <source>
        <strain evidence="2">DSM 26922</strain>
    </source>
</reference>
<dbReference type="GO" id="GO:0006508">
    <property type="term" value="P:proteolysis"/>
    <property type="evidence" value="ECO:0007669"/>
    <property type="project" value="InterPro"/>
</dbReference>
<sequence length="711" mass="77381">MAPRVRQYTGPYERWVFGKKLGRPFSFPAIRDWKSRYFAALMDSPVPLPDVSQVKFRAEPGAPVERVDVRYPPLWKNGQGLSVRPFCFYDPVDAASPEPESLEDWMDMLLELLDQFTEGLDEVTGQRKRARYRVNFPINEASWTQDYDPGRAVAGQTPKATAPKAIVAVIDDGIPFANRTYLDGEGKTRVSHCWLQAARTTGPSAVPFGREISNGEIDTLRVEHGRDEAAMYVAAGAIDADLPEVGNYMLRETTHGAHTMAMTAGKAFGTGVDVSQNDIEIIAVQLPNSISWDTSGFGKEMYMLSALHYIFDRATRIAEAHGGAELPLVINFSYGWSAGRHDGQSEMDTAMQELLSSRRKLAPTFLVMPSGNTFEDDMHANFQESDFSDDQLSIGWQVQPDDRTSSYVEIWLPEGLDPEGYTFEVTPPRGVSLDAAPSLALRGAPRFPRGDPRNFANLRAGGAVVGQMSVDKNRGTRWRAMVALAPSVPVTMPEGETARWAASGRWTLTLKRTASAARLAPDAYVNIWAQRDDDPSELRTGGRQSYLVDLNRTPRIKPALPEYTQPLTPVRGFGSMNGVANADFVTRVGGYVQSSGHPARYSSAGGLLNTGGAAPVTWGAHVALSGVSDRGTALPGTVSQGVYSGARSILIGTSGAAPQVARCIARALADGLDPMSGLTPQSYTYPNAVKNVQLKARLGNFVTPALWSGER</sequence>
<dbReference type="AlphaFoldDB" id="A0A1H3BSV7"/>
<evidence type="ECO:0000313" key="2">
    <source>
        <dbReference type="Proteomes" id="UP000199441"/>
    </source>
</evidence>
<dbReference type="EMBL" id="FNOI01000007">
    <property type="protein sequence ID" value="SDX44454.1"/>
    <property type="molecule type" value="Genomic_DNA"/>
</dbReference>
<dbReference type="InterPro" id="IPR036852">
    <property type="entry name" value="Peptidase_S8/S53_dom_sf"/>
</dbReference>
<evidence type="ECO:0000313" key="1">
    <source>
        <dbReference type="EMBL" id="SDX44454.1"/>
    </source>
</evidence>
<protein>
    <recommendedName>
        <fullName evidence="3">Subtilase family protein</fullName>
    </recommendedName>
</protein>